<dbReference type="InterPro" id="IPR012337">
    <property type="entry name" value="RNaseH-like_sf"/>
</dbReference>
<evidence type="ECO:0000313" key="3">
    <source>
        <dbReference type="Proteomes" id="UP000540506"/>
    </source>
</evidence>
<dbReference type="InterPro" id="IPR009057">
    <property type="entry name" value="Homeodomain-like_sf"/>
</dbReference>
<gene>
    <name evidence="2" type="ORF">FHR34_000921</name>
</gene>
<proteinExistence type="predicted"/>
<dbReference type="PROSITE" id="PS50994">
    <property type="entry name" value="INTEGRASE"/>
    <property type="match status" value="1"/>
</dbReference>
<protein>
    <submittedName>
        <fullName evidence="2">Transposase</fullName>
    </submittedName>
</protein>
<dbReference type="RefSeq" id="WP_184934185.1">
    <property type="nucleotide sequence ID" value="NZ_JACHJV010000001.1"/>
</dbReference>
<dbReference type="EMBL" id="JACHJV010000001">
    <property type="protein sequence ID" value="MBB4921928.1"/>
    <property type="molecule type" value="Genomic_DNA"/>
</dbReference>
<sequence>MLLRLAYLTVTNVFAALRLLPMSDREKDVEILALRHQLTVLERQLGVDRVKFAPEDRALIAAFLAPLPREMLRRLRLLVQPDTVLRWHRDLMKQCHARSCQPKRPGRPRTVRSIRVLILRLVRENPAWGYRRVHGELATLGIKVAASTVWEILKAEGIDPAPDRSATTWAGFLRSQADALLACDFIETVTLTGQRQYILAVIEQATRRIRILGTTAHPTAHWVSQAARNLAMDLEDAGATVSYMIRDRDAKFPALFDQILGDAGIKVVLSGIRVPRMNSVMERWVQTCRHELLDRTLIWNERHLRHALREFEYHHNGHRPHQAMHQAAPLRAVPEPITDPGRMSRLDIRRHDRLGGVIHEYQHSA</sequence>
<dbReference type="Gene3D" id="3.30.420.10">
    <property type="entry name" value="Ribonuclease H-like superfamily/Ribonuclease H"/>
    <property type="match status" value="1"/>
</dbReference>
<comment type="caution">
    <text evidence="2">The sequence shown here is derived from an EMBL/GenBank/DDBJ whole genome shotgun (WGS) entry which is preliminary data.</text>
</comment>
<accession>A0A7W7VTM6</accession>
<dbReference type="SUPFAM" id="SSF53098">
    <property type="entry name" value="Ribonuclease H-like"/>
    <property type="match status" value="1"/>
</dbReference>
<dbReference type="InterPro" id="IPR036397">
    <property type="entry name" value="RNaseH_sf"/>
</dbReference>
<name>A0A7W7VTM6_KITKI</name>
<dbReference type="Proteomes" id="UP000540506">
    <property type="component" value="Unassembled WGS sequence"/>
</dbReference>
<evidence type="ECO:0000313" key="2">
    <source>
        <dbReference type="EMBL" id="MBB4921928.1"/>
    </source>
</evidence>
<feature type="domain" description="Integrase catalytic" evidence="1">
    <location>
        <begin position="158"/>
        <end position="337"/>
    </location>
</feature>
<dbReference type="GO" id="GO:0003676">
    <property type="term" value="F:nucleic acid binding"/>
    <property type="evidence" value="ECO:0007669"/>
    <property type="project" value="InterPro"/>
</dbReference>
<dbReference type="SUPFAM" id="SSF46689">
    <property type="entry name" value="Homeodomain-like"/>
    <property type="match status" value="1"/>
</dbReference>
<keyword evidence="3" id="KW-1185">Reference proteome</keyword>
<dbReference type="Pfam" id="PF13683">
    <property type="entry name" value="rve_3"/>
    <property type="match status" value="1"/>
</dbReference>
<evidence type="ECO:0000259" key="1">
    <source>
        <dbReference type="PROSITE" id="PS50994"/>
    </source>
</evidence>
<dbReference type="GO" id="GO:0015074">
    <property type="term" value="P:DNA integration"/>
    <property type="evidence" value="ECO:0007669"/>
    <property type="project" value="InterPro"/>
</dbReference>
<reference evidence="2 3" key="1">
    <citation type="submission" date="2020-08" db="EMBL/GenBank/DDBJ databases">
        <title>Sequencing the genomes of 1000 actinobacteria strains.</title>
        <authorList>
            <person name="Klenk H.-P."/>
        </authorList>
    </citation>
    <scope>NUCLEOTIDE SEQUENCE [LARGE SCALE GENOMIC DNA]</scope>
    <source>
        <strain evidence="2 3">DSM 41654</strain>
    </source>
</reference>
<dbReference type="AlphaFoldDB" id="A0A7W7VTM6"/>
<organism evidence="2 3">
    <name type="scientific">Kitasatospora kifunensis</name>
    <name type="common">Streptomyces kifunensis</name>
    <dbReference type="NCBI Taxonomy" id="58351"/>
    <lineage>
        <taxon>Bacteria</taxon>
        <taxon>Bacillati</taxon>
        <taxon>Actinomycetota</taxon>
        <taxon>Actinomycetes</taxon>
        <taxon>Kitasatosporales</taxon>
        <taxon>Streptomycetaceae</taxon>
        <taxon>Kitasatospora</taxon>
    </lineage>
</organism>
<dbReference type="InterPro" id="IPR001584">
    <property type="entry name" value="Integrase_cat-core"/>
</dbReference>